<feature type="region of interest" description="Disordered" evidence="1">
    <location>
        <begin position="1"/>
        <end position="107"/>
    </location>
</feature>
<evidence type="ECO:0008006" key="4">
    <source>
        <dbReference type="Google" id="ProtNLM"/>
    </source>
</evidence>
<evidence type="ECO:0000313" key="2">
    <source>
        <dbReference type="EMBL" id="WAQ84031.1"/>
    </source>
</evidence>
<keyword evidence="3" id="KW-1185">Reference proteome</keyword>
<dbReference type="RefSeq" id="XP_053019586.1">
    <property type="nucleotide sequence ID" value="XM_053168370.1"/>
</dbReference>
<dbReference type="Proteomes" id="UP001164743">
    <property type="component" value="Chromosome 4A"/>
</dbReference>
<reference evidence="2" key="1">
    <citation type="submission" date="2022-10" db="EMBL/GenBank/DDBJ databases">
        <title>Puccinia triticina Genome sequencing and assembly.</title>
        <authorList>
            <person name="Li C."/>
        </authorList>
    </citation>
    <scope>NUCLEOTIDE SEQUENCE</scope>
    <source>
        <strain evidence="2">Pt15</strain>
    </source>
</reference>
<organism evidence="2 3">
    <name type="scientific">Puccinia triticina</name>
    <dbReference type="NCBI Taxonomy" id="208348"/>
    <lineage>
        <taxon>Eukaryota</taxon>
        <taxon>Fungi</taxon>
        <taxon>Dikarya</taxon>
        <taxon>Basidiomycota</taxon>
        <taxon>Pucciniomycotina</taxon>
        <taxon>Pucciniomycetes</taxon>
        <taxon>Pucciniales</taxon>
        <taxon>Pucciniaceae</taxon>
        <taxon>Puccinia</taxon>
    </lineage>
</organism>
<gene>
    <name evidence="2" type="ORF">PtA15_4A482</name>
</gene>
<name>A0ABY7CFP3_9BASI</name>
<evidence type="ECO:0000313" key="3">
    <source>
        <dbReference type="Proteomes" id="UP001164743"/>
    </source>
</evidence>
<feature type="compositionally biased region" description="Basic and acidic residues" evidence="1">
    <location>
        <begin position="27"/>
        <end position="40"/>
    </location>
</feature>
<feature type="compositionally biased region" description="Basic and acidic residues" evidence="1">
    <location>
        <begin position="8"/>
        <end position="19"/>
    </location>
</feature>
<dbReference type="EMBL" id="CP110424">
    <property type="protein sequence ID" value="WAQ84031.1"/>
    <property type="molecule type" value="Genomic_DNA"/>
</dbReference>
<proteinExistence type="predicted"/>
<feature type="compositionally biased region" description="Polar residues" evidence="1">
    <location>
        <begin position="62"/>
        <end position="75"/>
    </location>
</feature>
<sequence>MSFALSSESEHSDEDHDQPPARNTPDPNHRRTNDASEESHAGPIRRVRGSDTTAVNPGRSGRTPSTVPTQTTRANTARGELSRPGLLPPVPGLAQSPAIANPSPRSNPTNRILEGWPQPVAAMNHQDEPVDDEFVDRIEGIFQLQGAYAELAEQLAYVPAPRQYVVSIYSMLAFRQAIERLSGELLTIHRPLPTETATPAARGFHYVSVFSDFVKRTARNILMSRSCAVYGSDQPRNSPRRSKSLLTLVLEAINNQNTQFKRDYLPRGYIDGELAALGSVDTFVRDKLRNSRGKMRDLLLTNIHAGAGREILHPVPTISALLVQMKASFTPPIAGAAELPEPQGNQSLLKARLAYLRIQTIIQFAGRGGGDVGRQWKNIDEHLCELSLKRRPYRSAFYQLVLAYDHATFGHDLWTEMDSASIALPTEEEILARMEANESTAEPALQDDAADF</sequence>
<dbReference type="GeneID" id="77809265"/>
<evidence type="ECO:0000256" key="1">
    <source>
        <dbReference type="SAM" id="MobiDB-lite"/>
    </source>
</evidence>
<accession>A0ABY7CFP3</accession>
<protein>
    <recommendedName>
        <fullName evidence="4">Ras-GEF domain-containing protein</fullName>
    </recommendedName>
</protein>